<dbReference type="SUPFAM" id="SSF55315">
    <property type="entry name" value="L30e-like"/>
    <property type="match status" value="1"/>
</dbReference>
<feature type="compositionally biased region" description="Acidic residues" evidence="1">
    <location>
        <begin position="254"/>
        <end position="264"/>
    </location>
</feature>
<dbReference type="PANTHER" id="PTHR34215">
    <property type="entry name" value="BLL0784 PROTEIN"/>
    <property type="match status" value="1"/>
</dbReference>
<feature type="compositionally biased region" description="Basic and acidic residues" evidence="1">
    <location>
        <begin position="226"/>
        <end position="235"/>
    </location>
</feature>
<comment type="caution">
    <text evidence="3">The sequence shown here is derived from an EMBL/GenBank/DDBJ whole genome shotgun (WGS) entry which is preliminary data.</text>
</comment>
<dbReference type="InterPro" id="IPR035931">
    <property type="entry name" value="YlxR-like_sf"/>
</dbReference>
<dbReference type="RefSeq" id="WP_215350833.1">
    <property type="nucleotide sequence ID" value="NZ_BAAAFE010000009.1"/>
</dbReference>
<keyword evidence="4" id="KW-1185">Reference proteome</keyword>
<sequence>MRTPRNDQLIPTDRAGKRGHHVPERRCVVTGDVAPAERLVRLALGPDGVIAPDVLGKAPGRGAWIGVDRGTLEAAQAKGKLKGGLARALHEGGIMIPDDLGARIEAQLQRATLDRLGLESRSGTLISGNEKIEQAARRGQVRLLLHASDAGDDGRKKLAQAWRVGEDDEGSGREGMILPVDRATLSMALGRENAVHLAVIDARAADRLLAHLSRWQFFSGWSRDAADRVSPEDFRSAGGTNPRKAGNGTASMDSDTDSDASDAN</sequence>
<dbReference type="InterPro" id="IPR007393">
    <property type="entry name" value="YlxR_dom"/>
</dbReference>
<evidence type="ECO:0000259" key="2">
    <source>
        <dbReference type="Pfam" id="PF04296"/>
    </source>
</evidence>
<evidence type="ECO:0000313" key="4">
    <source>
        <dbReference type="Proteomes" id="UP001500738"/>
    </source>
</evidence>
<feature type="domain" description="YlxR" evidence="2">
    <location>
        <begin position="25"/>
        <end position="87"/>
    </location>
</feature>
<dbReference type="SUPFAM" id="SSF64376">
    <property type="entry name" value="YlxR-like"/>
    <property type="match status" value="1"/>
</dbReference>
<dbReference type="Pfam" id="PF04296">
    <property type="entry name" value="YlxR"/>
    <property type="match status" value="1"/>
</dbReference>
<gene>
    <name evidence="3" type="ORF">GCM10009115_28420</name>
</gene>
<evidence type="ECO:0000256" key="1">
    <source>
        <dbReference type="SAM" id="MobiDB-lite"/>
    </source>
</evidence>
<dbReference type="PANTHER" id="PTHR34215:SF1">
    <property type="entry name" value="YLXR DOMAIN-CONTAINING PROTEIN"/>
    <property type="match status" value="1"/>
</dbReference>
<feature type="region of interest" description="Disordered" evidence="1">
    <location>
        <begin position="1"/>
        <end position="21"/>
    </location>
</feature>
<dbReference type="Proteomes" id="UP001500738">
    <property type="component" value="Unassembled WGS sequence"/>
</dbReference>
<dbReference type="EMBL" id="BAAAFE010000009">
    <property type="protein sequence ID" value="GAA0866292.1"/>
    <property type="molecule type" value="Genomic_DNA"/>
</dbReference>
<protein>
    <recommendedName>
        <fullName evidence="2">YlxR domain-containing protein</fullName>
    </recommendedName>
</protein>
<name>A0ABP3XL32_9SPHN</name>
<organism evidence="3 4">
    <name type="scientific">Sphingopyxis soli</name>
    <dbReference type="NCBI Taxonomy" id="592051"/>
    <lineage>
        <taxon>Bacteria</taxon>
        <taxon>Pseudomonadati</taxon>
        <taxon>Pseudomonadota</taxon>
        <taxon>Alphaproteobacteria</taxon>
        <taxon>Sphingomonadales</taxon>
        <taxon>Sphingomonadaceae</taxon>
        <taxon>Sphingopyxis</taxon>
    </lineage>
</organism>
<accession>A0ABP3XL32</accession>
<proteinExistence type="predicted"/>
<dbReference type="InterPro" id="IPR037465">
    <property type="entry name" value="YlxR"/>
</dbReference>
<evidence type="ECO:0000313" key="3">
    <source>
        <dbReference type="EMBL" id="GAA0866292.1"/>
    </source>
</evidence>
<dbReference type="Gene3D" id="3.30.1230.10">
    <property type="entry name" value="YlxR-like"/>
    <property type="match status" value="1"/>
</dbReference>
<dbReference type="InterPro" id="IPR029064">
    <property type="entry name" value="Ribosomal_eL30-like_sf"/>
</dbReference>
<dbReference type="Gene3D" id="3.30.1330.30">
    <property type="match status" value="1"/>
</dbReference>
<feature type="region of interest" description="Disordered" evidence="1">
    <location>
        <begin position="226"/>
        <end position="264"/>
    </location>
</feature>
<reference evidence="4" key="1">
    <citation type="journal article" date="2019" name="Int. J. Syst. Evol. Microbiol.">
        <title>The Global Catalogue of Microorganisms (GCM) 10K type strain sequencing project: providing services to taxonomists for standard genome sequencing and annotation.</title>
        <authorList>
            <consortium name="The Broad Institute Genomics Platform"/>
            <consortium name="The Broad Institute Genome Sequencing Center for Infectious Disease"/>
            <person name="Wu L."/>
            <person name="Ma J."/>
        </authorList>
    </citation>
    <scope>NUCLEOTIDE SEQUENCE [LARGE SCALE GENOMIC DNA]</scope>
    <source>
        <strain evidence="4">JCM 15910</strain>
    </source>
</reference>